<dbReference type="PANTHER" id="PTHR24223:SF269">
    <property type="entry name" value="ABC MULTIDRUG TRANSPORTER (EUROFUNG)-RELATED"/>
    <property type="match status" value="1"/>
</dbReference>
<dbReference type="EMBL" id="DS027054">
    <property type="protein sequence ID" value="EAW10759.1"/>
    <property type="molecule type" value="Genomic_DNA"/>
</dbReference>
<dbReference type="Gene3D" id="3.40.50.300">
    <property type="entry name" value="P-loop containing nucleotide triphosphate hydrolases"/>
    <property type="match status" value="1"/>
</dbReference>
<reference evidence="4 5" key="1">
    <citation type="journal article" date="2008" name="PLoS Genet.">
        <title>Genomic islands in the pathogenic filamentous fungus Aspergillus fumigatus.</title>
        <authorList>
            <person name="Fedorova N.D."/>
            <person name="Khaldi N."/>
            <person name="Joardar V.S."/>
            <person name="Maiti R."/>
            <person name="Amedeo P."/>
            <person name="Anderson M.J."/>
            <person name="Crabtree J."/>
            <person name="Silva J.C."/>
            <person name="Badger J.H."/>
            <person name="Albarraq A."/>
            <person name="Angiuoli S."/>
            <person name="Bussey H."/>
            <person name="Bowyer P."/>
            <person name="Cotty P.J."/>
            <person name="Dyer P.S."/>
            <person name="Egan A."/>
            <person name="Galens K."/>
            <person name="Fraser-Liggett C.M."/>
            <person name="Haas B.J."/>
            <person name="Inman J.M."/>
            <person name="Kent R."/>
            <person name="Lemieux S."/>
            <person name="Malavazi I."/>
            <person name="Orvis J."/>
            <person name="Roemer T."/>
            <person name="Ronning C.M."/>
            <person name="Sundaram J.P."/>
            <person name="Sutton G."/>
            <person name="Turner G."/>
            <person name="Venter J.C."/>
            <person name="White O.R."/>
            <person name="Whitty B.R."/>
            <person name="Youngman P."/>
            <person name="Wolfe K.H."/>
            <person name="Goldman G.H."/>
            <person name="Wortman J.R."/>
            <person name="Jiang B."/>
            <person name="Denning D.W."/>
            <person name="Nierman W.C."/>
        </authorList>
    </citation>
    <scope>NUCLEOTIDE SEQUENCE [LARGE SCALE GENOMIC DNA]</scope>
    <source>
        <strain evidence="5">ATCC 1007 / CBS 513.65 / DSM 816 / NCTC 3887 / NRRL 1</strain>
    </source>
</reference>
<dbReference type="HOGENOM" id="CLU_000604_1_9_1"/>
<dbReference type="KEGG" id="act:ACLA_052320"/>
<dbReference type="eggNOG" id="KOG0054">
    <property type="taxonomic scope" value="Eukaryota"/>
</dbReference>
<organism evidence="4 5">
    <name type="scientific">Aspergillus clavatus (strain ATCC 1007 / CBS 513.65 / DSM 816 / NCTC 3887 / NRRL 1 / QM 1276 / 107)</name>
    <dbReference type="NCBI Taxonomy" id="344612"/>
    <lineage>
        <taxon>Eukaryota</taxon>
        <taxon>Fungi</taxon>
        <taxon>Dikarya</taxon>
        <taxon>Ascomycota</taxon>
        <taxon>Pezizomycotina</taxon>
        <taxon>Eurotiomycetes</taxon>
        <taxon>Eurotiomycetidae</taxon>
        <taxon>Eurotiales</taxon>
        <taxon>Aspergillaceae</taxon>
        <taxon>Aspergillus</taxon>
        <taxon>Aspergillus subgen. Fumigati</taxon>
    </lineage>
</organism>
<accession>A1CIQ4</accession>
<dbReference type="VEuPathDB" id="FungiDB:ACLA_052320"/>
<dbReference type="PANTHER" id="PTHR24223">
    <property type="entry name" value="ATP-BINDING CASSETTE SUB-FAMILY C"/>
    <property type="match status" value="1"/>
</dbReference>
<dbReference type="GO" id="GO:0042626">
    <property type="term" value="F:ATPase-coupled transmembrane transporter activity"/>
    <property type="evidence" value="ECO:0007669"/>
    <property type="project" value="TreeGrafter"/>
</dbReference>
<dbReference type="GO" id="GO:0005524">
    <property type="term" value="F:ATP binding"/>
    <property type="evidence" value="ECO:0007669"/>
    <property type="project" value="UniProtKB-KW"/>
</dbReference>
<keyword evidence="5" id="KW-1185">Reference proteome</keyword>
<dbReference type="Proteomes" id="UP000006701">
    <property type="component" value="Unassembled WGS sequence"/>
</dbReference>
<dbReference type="InterPro" id="IPR050173">
    <property type="entry name" value="ABC_transporter_C-like"/>
</dbReference>
<protein>
    <submittedName>
        <fullName evidence="4">ATP-binding cassette transporter</fullName>
    </submittedName>
</protein>
<sequence>MIELHRGSIAVDGVDLRSISRKTVRTRLIAIPQDPFLLPGTVRFNAAPGGSDSVADDSHIIAALAKVGLWPHVQNCGGLDADIDALALSHGQQQLFCLARAMLRRGTILVLDEATSNVDWATDELMQRVIRAEFADKTIITVAHRLRTILYSDVVVVLGDGQILEAGHPGELLARAGPFRELCGAQGITIDSI</sequence>
<dbReference type="InterPro" id="IPR003439">
    <property type="entry name" value="ABC_transporter-like_ATP-bd"/>
</dbReference>
<dbReference type="GO" id="GO:0016887">
    <property type="term" value="F:ATP hydrolysis activity"/>
    <property type="evidence" value="ECO:0007669"/>
    <property type="project" value="InterPro"/>
</dbReference>
<evidence type="ECO:0000256" key="2">
    <source>
        <dbReference type="ARBA" id="ARBA00022840"/>
    </source>
</evidence>
<keyword evidence="2 4" id="KW-0067">ATP-binding</keyword>
<gene>
    <name evidence="4" type="ORF">ACLA_052320</name>
</gene>
<dbReference type="OMA" id="ACDMAEI"/>
<name>A1CIQ4_ASPCL</name>
<dbReference type="Pfam" id="PF00005">
    <property type="entry name" value="ABC_tran"/>
    <property type="match status" value="1"/>
</dbReference>
<evidence type="ECO:0000313" key="5">
    <source>
        <dbReference type="Proteomes" id="UP000006701"/>
    </source>
</evidence>
<dbReference type="OrthoDB" id="6500128at2759"/>
<evidence type="ECO:0000256" key="1">
    <source>
        <dbReference type="ARBA" id="ARBA00022741"/>
    </source>
</evidence>
<dbReference type="RefSeq" id="XP_001272185.1">
    <property type="nucleotide sequence ID" value="XM_001272184.1"/>
</dbReference>
<evidence type="ECO:0000259" key="3">
    <source>
        <dbReference type="Pfam" id="PF00005"/>
    </source>
</evidence>
<feature type="domain" description="ABC transporter" evidence="3">
    <location>
        <begin position="5"/>
        <end position="116"/>
    </location>
</feature>
<dbReference type="STRING" id="344612.A1CIQ4"/>
<dbReference type="InterPro" id="IPR027417">
    <property type="entry name" value="P-loop_NTPase"/>
</dbReference>
<dbReference type="GeneID" id="4703641"/>
<evidence type="ECO:0000313" key="4">
    <source>
        <dbReference type="EMBL" id="EAW10759.1"/>
    </source>
</evidence>
<dbReference type="GO" id="GO:0016020">
    <property type="term" value="C:membrane"/>
    <property type="evidence" value="ECO:0007669"/>
    <property type="project" value="TreeGrafter"/>
</dbReference>
<dbReference type="SUPFAM" id="SSF52540">
    <property type="entry name" value="P-loop containing nucleoside triphosphate hydrolases"/>
    <property type="match status" value="1"/>
</dbReference>
<proteinExistence type="predicted"/>
<dbReference type="AlphaFoldDB" id="A1CIQ4"/>
<keyword evidence="1" id="KW-0547">Nucleotide-binding</keyword>